<protein>
    <submittedName>
        <fullName evidence="9">Acetolactate synthase large subunit</fullName>
    </submittedName>
</protein>
<dbReference type="PROSITE" id="PS00187">
    <property type="entry name" value="TPP_ENZYMES"/>
    <property type="match status" value="1"/>
</dbReference>
<dbReference type="Pfam" id="PF02776">
    <property type="entry name" value="TPP_enzyme_N"/>
    <property type="match status" value="1"/>
</dbReference>
<dbReference type="InterPro" id="IPR012000">
    <property type="entry name" value="Thiamin_PyroP_enz_cen_dom"/>
</dbReference>
<dbReference type="CDD" id="cd00568">
    <property type="entry name" value="TPP_enzymes"/>
    <property type="match status" value="1"/>
</dbReference>
<evidence type="ECO:0000256" key="4">
    <source>
        <dbReference type="ARBA" id="ARBA00023052"/>
    </source>
</evidence>
<name>A0A1G8K4J9_9RHOB</name>
<dbReference type="GO" id="GO:0009099">
    <property type="term" value="P:L-valine biosynthetic process"/>
    <property type="evidence" value="ECO:0007669"/>
    <property type="project" value="TreeGrafter"/>
</dbReference>
<dbReference type="GO" id="GO:0005948">
    <property type="term" value="C:acetolactate synthase complex"/>
    <property type="evidence" value="ECO:0007669"/>
    <property type="project" value="TreeGrafter"/>
</dbReference>
<dbReference type="Pfam" id="PF00205">
    <property type="entry name" value="TPP_enzyme_M"/>
    <property type="match status" value="1"/>
</dbReference>
<dbReference type="InterPro" id="IPR012001">
    <property type="entry name" value="Thiamin_PyroP_enz_TPP-bd_dom"/>
</dbReference>
<dbReference type="GO" id="GO:0003984">
    <property type="term" value="F:acetolactate synthase activity"/>
    <property type="evidence" value="ECO:0007669"/>
    <property type="project" value="TreeGrafter"/>
</dbReference>
<keyword evidence="10" id="KW-1185">Reference proteome</keyword>
<evidence type="ECO:0000313" key="9">
    <source>
        <dbReference type="EMBL" id="SDI38362.1"/>
    </source>
</evidence>
<dbReference type="PANTHER" id="PTHR18968:SF13">
    <property type="entry name" value="ACETOLACTATE SYNTHASE CATALYTIC SUBUNIT, MITOCHONDRIAL"/>
    <property type="match status" value="1"/>
</dbReference>
<proteinExistence type="inferred from homology"/>
<dbReference type="SUPFAM" id="SSF52518">
    <property type="entry name" value="Thiamin diphosphate-binding fold (THDP-binding)"/>
    <property type="match status" value="2"/>
</dbReference>
<evidence type="ECO:0000313" key="10">
    <source>
        <dbReference type="Proteomes" id="UP000199093"/>
    </source>
</evidence>
<organism evidence="9 10">
    <name type="scientific">Salipiger marinus</name>
    <dbReference type="NCBI Taxonomy" id="555512"/>
    <lineage>
        <taxon>Bacteria</taxon>
        <taxon>Pseudomonadati</taxon>
        <taxon>Pseudomonadota</taxon>
        <taxon>Alphaproteobacteria</taxon>
        <taxon>Rhodobacterales</taxon>
        <taxon>Roseobacteraceae</taxon>
        <taxon>Salipiger</taxon>
    </lineage>
</organism>
<evidence type="ECO:0000256" key="5">
    <source>
        <dbReference type="RuleBase" id="RU362132"/>
    </source>
</evidence>
<accession>A0A1G8K4J9</accession>
<gene>
    <name evidence="9" type="ORF">SAMN04487993_100426</name>
</gene>
<dbReference type="Gene3D" id="3.40.50.970">
    <property type="match status" value="2"/>
</dbReference>
<keyword evidence="3" id="KW-0808">Transferase</keyword>
<dbReference type="AlphaFoldDB" id="A0A1G8K4J9"/>
<feature type="domain" description="Thiamine pyrophosphate enzyme N-terminal TPP-binding" evidence="8">
    <location>
        <begin position="16"/>
        <end position="119"/>
    </location>
</feature>
<comment type="similarity">
    <text evidence="2 5">Belongs to the TPP enzyme family.</text>
</comment>
<dbReference type="InterPro" id="IPR045229">
    <property type="entry name" value="TPP_enz"/>
</dbReference>
<evidence type="ECO:0000259" key="6">
    <source>
        <dbReference type="Pfam" id="PF00205"/>
    </source>
</evidence>
<comment type="cofactor">
    <cofactor evidence="1">
        <name>thiamine diphosphate</name>
        <dbReference type="ChEBI" id="CHEBI:58937"/>
    </cofactor>
</comment>
<sequence length="550" mass="59270">MYDDAQPAQAPAKTHVHQAIAQAVRDHGIDRLFGLMGDANLFIADHFARACGGRFIPAAHEGSSVLMALAWAHVTGRVGVATITHGPALTNCVTALTEGVRGQIPMVLLAGDTPVSNPRHLQGINQREVVAATGAGFEQLRSPDTVARDVARAMYRAQVERRPVVLNMPADFMWQEARYDRHVLSVFETRSYVPEGDALDQALGMVASARRPVILAGSGASGARAQILRLAERLEAPVATTLKAKGLFRGHPYDMDIFGTLSTPAAYDVIAKSDCILCFGAGLHDFTTDRGKLTEGKRLVQVDTDPRAIGRSVHPDAALVADAGLTADNFVHWLDEAEIPASGFTPELDPQTLRAHAPAPKGAVAEGCIKYVPALERLEQALPQDRILVSDGGRFMTEVWCRISAPDPRSFVNTANFGSIGLGMPEAIGAAIAAPDRPVVLFSGDGGFMMGGLTEFNTAVRLKQDLIVILCNDSAYGAEHIQFLDRQMDPTLTEFDWPCFADVATSLGGRGVLVRSEADLQKALAAIETRDRPLLIELRLDPHDVPRMRM</sequence>
<reference evidence="9 10" key="1">
    <citation type="submission" date="2016-10" db="EMBL/GenBank/DDBJ databases">
        <authorList>
            <person name="de Groot N.N."/>
        </authorList>
    </citation>
    <scope>NUCLEOTIDE SEQUENCE [LARGE SCALE GENOMIC DNA]</scope>
    <source>
        <strain evidence="9 10">DSM 26424</strain>
    </source>
</reference>
<dbReference type="InterPro" id="IPR011766">
    <property type="entry name" value="TPP_enzyme_TPP-bd"/>
</dbReference>
<feature type="domain" description="Thiamine pyrophosphate enzyme TPP-binding" evidence="7">
    <location>
        <begin position="399"/>
        <end position="537"/>
    </location>
</feature>
<dbReference type="GO" id="GO:0009097">
    <property type="term" value="P:isoleucine biosynthetic process"/>
    <property type="evidence" value="ECO:0007669"/>
    <property type="project" value="TreeGrafter"/>
</dbReference>
<dbReference type="STRING" id="555512.SAMN04487993_100426"/>
<dbReference type="Gene3D" id="3.40.50.1220">
    <property type="entry name" value="TPP-binding domain"/>
    <property type="match status" value="1"/>
</dbReference>
<dbReference type="EMBL" id="FNEJ01000004">
    <property type="protein sequence ID" value="SDI38362.1"/>
    <property type="molecule type" value="Genomic_DNA"/>
</dbReference>
<evidence type="ECO:0000256" key="3">
    <source>
        <dbReference type="ARBA" id="ARBA00022679"/>
    </source>
</evidence>
<dbReference type="Proteomes" id="UP000199093">
    <property type="component" value="Unassembled WGS sequence"/>
</dbReference>
<dbReference type="InterPro" id="IPR029035">
    <property type="entry name" value="DHS-like_NAD/FAD-binding_dom"/>
</dbReference>
<dbReference type="GO" id="GO:0050660">
    <property type="term" value="F:flavin adenine dinucleotide binding"/>
    <property type="evidence" value="ECO:0007669"/>
    <property type="project" value="TreeGrafter"/>
</dbReference>
<evidence type="ECO:0000259" key="7">
    <source>
        <dbReference type="Pfam" id="PF02775"/>
    </source>
</evidence>
<dbReference type="GO" id="GO:0000287">
    <property type="term" value="F:magnesium ion binding"/>
    <property type="evidence" value="ECO:0007669"/>
    <property type="project" value="InterPro"/>
</dbReference>
<dbReference type="InterPro" id="IPR000399">
    <property type="entry name" value="TPP-bd_CS"/>
</dbReference>
<keyword evidence="4 5" id="KW-0786">Thiamine pyrophosphate</keyword>
<dbReference type="Pfam" id="PF02775">
    <property type="entry name" value="TPP_enzyme_C"/>
    <property type="match status" value="1"/>
</dbReference>
<dbReference type="GO" id="GO:0030976">
    <property type="term" value="F:thiamine pyrophosphate binding"/>
    <property type="evidence" value="ECO:0007669"/>
    <property type="project" value="InterPro"/>
</dbReference>
<dbReference type="SUPFAM" id="SSF52467">
    <property type="entry name" value="DHS-like NAD/FAD-binding domain"/>
    <property type="match status" value="1"/>
</dbReference>
<evidence type="ECO:0000256" key="2">
    <source>
        <dbReference type="ARBA" id="ARBA00007812"/>
    </source>
</evidence>
<feature type="domain" description="Thiamine pyrophosphate enzyme central" evidence="6">
    <location>
        <begin position="199"/>
        <end position="328"/>
    </location>
</feature>
<dbReference type="InterPro" id="IPR029061">
    <property type="entry name" value="THDP-binding"/>
</dbReference>
<evidence type="ECO:0000259" key="8">
    <source>
        <dbReference type="Pfam" id="PF02776"/>
    </source>
</evidence>
<evidence type="ECO:0000256" key="1">
    <source>
        <dbReference type="ARBA" id="ARBA00001964"/>
    </source>
</evidence>
<dbReference type="OrthoDB" id="4494979at2"/>
<dbReference type="PANTHER" id="PTHR18968">
    <property type="entry name" value="THIAMINE PYROPHOSPHATE ENZYMES"/>
    <property type="match status" value="1"/>
</dbReference>
<dbReference type="CDD" id="cd07035">
    <property type="entry name" value="TPP_PYR_POX_like"/>
    <property type="match status" value="1"/>
</dbReference>
<dbReference type="RefSeq" id="WP_089844727.1">
    <property type="nucleotide sequence ID" value="NZ_FNEJ01000004.1"/>
</dbReference>